<dbReference type="PANTHER" id="PTHR45775">
    <property type="entry name" value="RAD, GEM/KIR FAMILY MEMBER 2, ISOFORM C"/>
    <property type="match status" value="1"/>
</dbReference>
<feature type="compositionally biased region" description="Polar residues" evidence="3">
    <location>
        <begin position="161"/>
        <end position="174"/>
    </location>
</feature>
<dbReference type="RefSeq" id="XP_029409064.2">
    <property type="nucleotide sequence ID" value="XM_029553204.2"/>
</dbReference>
<dbReference type="Proteomes" id="UP001652620">
    <property type="component" value="Chromosome 3"/>
</dbReference>
<keyword evidence="2" id="KW-0597">Phosphoprotein</keyword>
<dbReference type="InterPro" id="IPR027417">
    <property type="entry name" value="P-loop_NTPase"/>
</dbReference>
<name>A0A6J0RR62_BACDO</name>
<dbReference type="SMART" id="SM00175">
    <property type="entry name" value="RAB"/>
    <property type="match status" value="1"/>
</dbReference>
<feature type="region of interest" description="Disordered" evidence="3">
    <location>
        <begin position="538"/>
        <end position="559"/>
    </location>
</feature>
<dbReference type="InterPro" id="IPR001806">
    <property type="entry name" value="Small_GTPase"/>
</dbReference>
<keyword evidence="4" id="KW-1185">Reference proteome</keyword>
<dbReference type="Pfam" id="PF00071">
    <property type="entry name" value="Ras"/>
    <property type="match status" value="1"/>
</dbReference>
<dbReference type="RefSeq" id="XP_019848226.2">
    <property type="nucleotide sequence ID" value="XM_019992667.3"/>
</dbReference>
<dbReference type="PROSITE" id="PS51421">
    <property type="entry name" value="RAS"/>
    <property type="match status" value="1"/>
</dbReference>
<dbReference type="InterPro" id="IPR051641">
    <property type="entry name" value="RGK_GTP-binding_reg"/>
</dbReference>
<sequence length="805" mass="89369">MEYQMEYQCQKKLKEHESLSGLTCSPQRGLNKDTTSISKTKQNLPPFAIMQKTDDMCSRSPVSTVKGSKAPRCLPNINSYDSTRQPPLSPSARRSHGAQSSYSDPFIMASRGGHLSNMNENPRSPKITTTYANDSYDDASSTPSFYHTPTSGSHSPRGISSHENSMDSPSSGTFLSGPGTSSPRRSPNSPRKFVFEAISPVTDYSYKKFEYYEPITPEDEISNEIYEINTAEHFGTSSRIPTSPKICEAKGKNAKPLLRSSPLENISNLYESQQNSKKVKPPEWEISQIDEHCLISNNYYMKRDSCVTESTQLSCDSNDTTNCTIATVTTSFSEQSKTDAVLEGFVSKEATPFELQGRSKHRRHAINITSNPCYQVLHSSHSTLDRTCSDSAASLKHRKSTSDLTGDSECVLNKNKILEESISTSYKLRRRGSSKGGLAYLASRRSSRESMKSVCSTTSVFSNDDIGPLAFQASNRGRQRRTSNFLELPVPDHIRPRVCSLPERPYNPRASDDLYRLRHFSISKGNVVNCGDSIISRRSRSNTSVNSTNSRASERSPFEGSCCGGGYANVDSVPSSPHSDDLEPPPPARYRIVMLGDSGVGKTALVNQFMTSEYMHTYDASLVVDDEFGEKTVSVLLDDVESELVFIDHPRVEMSVENSLSTYEPHGCVVVFSVVEKSSFRVAEEIIKYLWQENYIKDKSVIIVGNKADLARARVISTQEGKALAASHDAKFIETSSGIQHNVDELLVGILKQMRLKEKREKRATSSKLKASRTHISLNMAKEILQKICLTDISKSKSCENLHVL</sequence>
<dbReference type="GO" id="GO:0003924">
    <property type="term" value="F:GTPase activity"/>
    <property type="evidence" value="ECO:0007669"/>
    <property type="project" value="InterPro"/>
</dbReference>
<dbReference type="Gene3D" id="3.40.50.300">
    <property type="entry name" value="P-loop containing nucleotide triphosphate hydrolases"/>
    <property type="match status" value="1"/>
</dbReference>
<feature type="compositionally biased region" description="Low complexity" evidence="3">
    <location>
        <begin position="176"/>
        <end position="191"/>
    </location>
</feature>
<dbReference type="GeneID" id="105232219"/>
<comment type="similarity">
    <text evidence="1">Belongs to the small GTPase superfamily. RGK family.</text>
</comment>
<evidence type="ECO:0000313" key="8">
    <source>
        <dbReference type="RefSeq" id="XP_049307180.1"/>
    </source>
</evidence>
<evidence type="ECO:0000256" key="1">
    <source>
        <dbReference type="ARBA" id="ARBA00008846"/>
    </source>
</evidence>
<dbReference type="RefSeq" id="XP_049307180.1">
    <property type="nucleotide sequence ID" value="XM_049451223.1"/>
</dbReference>
<feature type="compositionally biased region" description="Polar residues" evidence="3">
    <location>
        <begin position="116"/>
        <end position="154"/>
    </location>
</feature>
<dbReference type="SMART" id="SM00174">
    <property type="entry name" value="RHO"/>
    <property type="match status" value="1"/>
</dbReference>
<dbReference type="GO" id="GO:0005886">
    <property type="term" value="C:plasma membrane"/>
    <property type="evidence" value="ECO:0007669"/>
    <property type="project" value="TreeGrafter"/>
</dbReference>
<evidence type="ECO:0000256" key="2">
    <source>
        <dbReference type="ARBA" id="ARBA00022553"/>
    </source>
</evidence>
<evidence type="ECO:0000313" key="9">
    <source>
        <dbReference type="RefSeq" id="XP_049307182.1"/>
    </source>
</evidence>
<dbReference type="SUPFAM" id="SSF52540">
    <property type="entry name" value="P-loop containing nucleoside triphosphate hydrolases"/>
    <property type="match status" value="1"/>
</dbReference>
<dbReference type="GO" id="GO:0005246">
    <property type="term" value="F:calcium channel regulator activity"/>
    <property type="evidence" value="ECO:0007669"/>
    <property type="project" value="TreeGrafter"/>
</dbReference>
<evidence type="ECO:0000313" key="6">
    <source>
        <dbReference type="RefSeq" id="XP_029409064.2"/>
    </source>
</evidence>
<organism evidence="4 5">
    <name type="scientific">Bactrocera dorsalis</name>
    <name type="common">Oriental fruit fly</name>
    <name type="synonym">Dacus dorsalis</name>
    <dbReference type="NCBI Taxonomy" id="27457"/>
    <lineage>
        <taxon>Eukaryota</taxon>
        <taxon>Metazoa</taxon>
        <taxon>Ecdysozoa</taxon>
        <taxon>Arthropoda</taxon>
        <taxon>Hexapoda</taxon>
        <taxon>Insecta</taxon>
        <taxon>Pterygota</taxon>
        <taxon>Neoptera</taxon>
        <taxon>Endopterygota</taxon>
        <taxon>Diptera</taxon>
        <taxon>Brachycera</taxon>
        <taxon>Muscomorpha</taxon>
        <taxon>Tephritoidea</taxon>
        <taxon>Tephritidae</taxon>
        <taxon>Bactrocera</taxon>
        <taxon>Bactrocera</taxon>
    </lineage>
</organism>
<feature type="compositionally biased region" description="Polar residues" evidence="3">
    <location>
        <begin position="76"/>
        <end position="86"/>
    </location>
</feature>
<dbReference type="RefSeq" id="XP_049307179.1">
    <property type="nucleotide sequence ID" value="XM_049451222.1"/>
</dbReference>
<protein>
    <submittedName>
        <fullName evidence="5 6">Uncharacterized protein LOC105232219 isoform X1</fullName>
    </submittedName>
</protein>
<dbReference type="GO" id="GO:0005525">
    <property type="term" value="F:GTP binding"/>
    <property type="evidence" value="ECO:0007669"/>
    <property type="project" value="InterPro"/>
</dbReference>
<evidence type="ECO:0000313" key="4">
    <source>
        <dbReference type="Proteomes" id="UP001652620"/>
    </source>
</evidence>
<dbReference type="PRINTS" id="PR00449">
    <property type="entry name" value="RASTRNSFRMNG"/>
</dbReference>
<gene>
    <name evidence="5 6 7 8 9" type="primary">LOC105232219</name>
</gene>
<dbReference type="SMART" id="SM00173">
    <property type="entry name" value="RAS"/>
    <property type="match status" value="1"/>
</dbReference>
<proteinExistence type="inferred from homology"/>
<feature type="region of interest" description="Disordered" evidence="3">
    <location>
        <begin position="569"/>
        <end position="588"/>
    </location>
</feature>
<dbReference type="RefSeq" id="XP_049307182.1">
    <property type="nucleotide sequence ID" value="XM_049451225.1"/>
</dbReference>
<feature type="compositionally biased region" description="Polar residues" evidence="3">
    <location>
        <begin position="20"/>
        <end position="43"/>
    </location>
</feature>
<feature type="compositionally biased region" description="Low complexity" evidence="3">
    <location>
        <begin position="538"/>
        <end position="551"/>
    </location>
</feature>
<evidence type="ECO:0000256" key="3">
    <source>
        <dbReference type="SAM" id="MobiDB-lite"/>
    </source>
</evidence>
<dbReference type="PANTHER" id="PTHR45775:SF6">
    <property type="entry name" value="RAD, GEM_KIR FAMILY MEMBER 2, ISOFORM C"/>
    <property type="match status" value="1"/>
</dbReference>
<evidence type="ECO:0000313" key="5">
    <source>
        <dbReference type="RefSeq" id="XP_019848226.2"/>
    </source>
</evidence>
<dbReference type="PROSITE" id="PS51419">
    <property type="entry name" value="RAB"/>
    <property type="match status" value="1"/>
</dbReference>
<feature type="region of interest" description="Disordered" evidence="3">
    <location>
        <begin position="20"/>
        <end position="191"/>
    </location>
</feature>
<dbReference type="CDD" id="cd04148">
    <property type="entry name" value="RGK"/>
    <property type="match status" value="1"/>
</dbReference>
<accession>A0A6J0RR62</accession>
<reference evidence="5 6" key="1">
    <citation type="submission" date="2025-05" db="UniProtKB">
        <authorList>
            <consortium name="RefSeq"/>
        </authorList>
    </citation>
    <scope>IDENTIFICATION</scope>
    <source>
        <tissue evidence="5 6">Adult</tissue>
    </source>
</reference>
<dbReference type="AlphaFoldDB" id="A0A6J0RR62"/>
<dbReference type="OrthoDB" id="5239715at2759"/>
<evidence type="ECO:0000313" key="7">
    <source>
        <dbReference type="RefSeq" id="XP_049307179.1"/>
    </source>
</evidence>